<organism evidence="1 2">
    <name type="scientific">Vibrio viridaestus</name>
    <dbReference type="NCBI Taxonomy" id="2487322"/>
    <lineage>
        <taxon>Bacteria</taxon>
        <taxon>Pseudomonadati</taxon>
        <taxon>Pseudomonadota</taxon>
        <taxon>Gammaproteobacteria</taxon>
        <taxon>Vibrionales</taxon>
        <taxon>Vibrionaceae</taxon>
        <taxon>Vibrio</taxon>
    </lineage>
</organism>
<dbReference type="EMBL" id="RJVQ01000002">
    <property type="protein sequence ID" value="RQW64346.1"/>
    <property type="molecule type" value="Genomic_DNA"/>
</dbReference>
<dbReference type="AlphaFoldDB" id="A0A3N9U835"/>
<evidence type="ECO:0000313" key="2">
    <source>
        <dbReference type="Proteomes" id="UP000281112"/>
    </source>
</evidence>
<comment type="caution">
    <text evidence="1">The sequence shown here is derived from an EMBL/GenBank/DDBJ whole genome shotgun (WGS) entry which is preliminary data.</text>
</comment>
<evidence type="ECO:0000313" key="1">
    <source>
        <dbReference type="EMBL" id="RQW64346.1"/>
    </source>
</evidence>
<proteinExistence type="predicted"/>
<dbReference type="OrthoDB" id="9983472at2"/>
<sequence>MNYRQLIELKRRRTRKLKRYWHRRDEIEAFKTRLEEVLNDYLIKRKAMVRKHADFFETPNKTTKELLVTQHLFQMLEVDTNEHLVNMFLAQDPPDVAVVTSSGKKVGVEVK</sequence>
<name>A0A3N9U835_9VIBR</name>
<protein>
    <submittedName>
        <fullName evidence="1">Uncharacterized protein</fullName>
    </submittedName>
</protein>
<reference evidence="1 2" key="1">
    <citation type="submission" date="2018-11" db="EMBL/GenBank/DDBJ databases">
        <title>Vibrio LJC006 sp. nov., isolated from seawater during the bloom of the enteromorpha.</title>
        <authorList>
            <person name="Liang J."/>
        </authorList>
    </citation>
    <scope>NUCLEOTIDE SEQUENCE [LARGE SCALE GENOMIC DNA]</scope>
    <source>
        <strain evidence="1 2">LJC006</strain>
    </source>
</reference>
<dbReference type="RefSeq" id="WP_124936466.1">
    <property type="nucleotide sequence ID" value="NZ_RJVQ01000002.1"/>
</dbReference>
<gene>
    <name evidence="1" type="ORF">EES38_07140</name>
</gene>
<keyword evidence="2" id="KW-1185">Reference proteome</keyword>
<accession>A0A3N9U835</accession>
<dbReference type="Proteomes" id="UP000281112">
    <property type="component" value="Unassembled WGS sequence"/>
</dbReference>